<organism evidence="8 9">
    <name type="scientific">Agromyces lapidis</name>
    <dbReference type="NCBI Taxonomy" id="279574"/>
    <lineage>
        <taxon>Bacteria</taxon>
        <taxon>Bacillati</taxon>
        <taxon>Actinomycetota</taxon>
        <taxon>Actinomycetes</taxon>
        <taxon>Micrococcales</taxon>
        <taxon>Microbacteriaceae</taxon>
        <taxon>Agromyces</taxon>
    </lineage>
</organism>
<keyword evidence="1" id="KW-0134">Cell wall</keyword>
<keyword evidence="6" id="KW-0472">Membrane</keyword>
<dbReference type="PROSITE" id="PS50847">
    <property type="entry name" value="GRAM_POS_ANCHORING"/>
    <property type="match status" value="1"/>
</dbReference>
<evidence type="ECO:0000313" key="9">
    <source>
        <dbReference type="Proteomes" id="UP001589667"/>
    </source>
</evidence>
<keyword evidence="6" id="KW-0812">Transmembrane</keyword>
<dbReference type="Proteomes" id="UP001589667">
    <property type="component" value="Unassembled WGS sequence"/>
</dbReference>
<dbReference type="RefSeq" id="WP_157422611.1">
    <property type="nucleotide sequence ID" value="NZ_BAAANI010000002.1"/>
</dbReference>
<feature type="region of interest" description="Disordered" evidence="5">
    <location>
        <begin position="1"/>
        <end position="26"/>
    </location>
</feature>
<evidence type="ECO:0000256" key="3">
    <source>
        <dbReference type="ARBA" id="ARBA00022729"/>
    </source>
</evidence>
<evidence type="ECO:0000256" key="6">
    <source>
        <dbReference type="SAM" id="Phobius"/>
    </source>
</evidence>
<keyword evidence="9" id="KW-1185">Reference proteome</keyword>
<evidence type="ECO:0000313" key="8">
    <source>
        <dbReference type="EMBL" id="MFB9642678.1"/>
    </source>
</evidence>
<feature type="domain" description="Gram-positive cocci surface proteins LPxTG" evidence="7">
    <location>
        <begin position="763"/>
        <end position="798"/>
    </location>
</feature>
<evidence type="ECO:0000256" key="4">
    <source>
        <dbReference type="ARBA" id="ARBA00023088"/>
    </source>
</evidence>
<dbReference type="EMBL" id="JBHMBL010000002">
    <property type="protein sequence ID" value="MFB9642678.1"/>
    <property type="molecule type" value="Genomic_DNA"/>
</dbReference>
<proteinExistence type="predicted"/>
<evidence type="ECO:0000259" key="7">
    <source>
        <dbReference type="PROSITE" id="PS50847"/>
    </source>
</evidence>
<feature type="transmembrane region" description="Helical" evidence="6">
    <location>
        <begin position="768"/>
        <end position="791"/>
    </location>
</feature>
<feature type="region of interest" description="Disordered" evidence="5">
    <location>
        <begin position="734"/>
        <end position="763"/>
    </location>
</feature>
<accession>A0ABV5SQR2</accession>
<keyword evidence="6" id="KW-1133">Transmembrane helix</keyword>
<evidence type="ECO:0000256" key="1">
    <source>
        <dbReference type="ARBA" id="ARBA00022512"/>
    </source>
</evidence>
<sequence>MSKPRAGLAHAAHGDARPRSRSSISTPLRRLAAAVTALVLGGGLALVGVAAPASAHTGDLKASAVCNVETGEYDVTYTLKLSNVPTGKTGTTMWEVGGSRFEGTPKSADGMDRGPLSSTGNATLELGTESLPGDTVGNGPWVYAFTSWDRNNKKGSDGRIEGLNGDCGNETTVKKITFCHATGSATNPYVRLTTSVSAFLNAGHIDHQKRGDIYPEFTYKKPGKNGQLITVPAQGDQSLLTTGDCTKPGPTEIEVEGAPSFADTCGPDNEKLTVPADTKFIDWEKREQNGVITVTATANTGYVFKPGAKTEWTFTIDDAPCPPTEVPVGGEPTFSDTCGVDNEKLTVPADTDFVDWNHSESNGVITVTATAKKDYVFPKDAQTEWTFTIDDSDCIVEVVGAPTFSDTCGVDNEKLTVPDDTKFIDWEQNEVGGVITVTATPQKGFAFPKDAQTEWTYTIDDEPCVVEVEGEPRFEDTCGPDNEKLTLPDDTDTIDWEWIEEDGVITVTATALEGSVFPEGAQATWTFTIDDLPCVIELTGEPTLSDVCGPDNEKVSHPGDTDLVTWAQSEKDGVVTVTATAAPGNTFPQGPVVVWTYTLDDEPCIAPVLEGSVATGVCEADAPWISYKVVLTDPDAQSTSREVSLVLSDGEHTETIELGTVGEDGVLEGRVLWPGASVDEEGNATGWPGWKQLGDGTWVQTDDNFAWTRNLTSATFVVNPELAVELAYPPATPDCIAAPPTPETPGEPGGNGDTPSTPAGDGLASTGFAGTTIAIVAGVVVLAGIAFLVIARLRRKQS</sequence>
<reference evidence="8 9" key="1">
    <citation type="submission" date="2024-09" db="EMBL/GenBank/DDBJ databases">
        <authorList>
            <person name="Sun Q."/>
            <person name="Mori K."/>
        </authorList>
    </citation>
    <scope>NUCLEOTIDE SEQUENCE [LARGE SCALE GENOMIC DNA]</scope>
    <source>
        <strain evidence="8 9">JCM 14321</strain>
    </source>
</reference>
<keyword evidence="2" id="KW-0964">Secreted</keyword>
<keyword evidence="4" id="KW-0572">Peptidoglycan-anchor</keyword>
<dbReference type="InterPro" id="IPR019931">
    <property type="entry name" value="LPXTG_anchor"/>
</dbReference>
<name>A0ABV5SQR2_9MICO</name>
<evidence type="ECO:0000256" key="2">
    <source>
        <dbReference type="ARBA" id="ARBA00022525"/>
    </source>
</evidence>
<protein>
    <recommendedName>
        <fullName evidence="7">Gram-positive cocci surface proteins LPxTG domain-containing protein</fullName>
    </recommendedName>
</protein>
<keyword evidence="3" id="KW-0732">Signal</keyword>
<evidence type="ECO:0000256" key="5">
    <source>
        <dbReference type="SAM" id="MobiDB-lite"/>
    </source>
</evidence>
<gene>
    <name evidence="8" type="ORF">ACFFQV_10305</name>
</gene>
<comment type="caution">
    <text evidence="8">The sequence shown here is derived from an EMBL/GenBank/DDBJ whole genome shotgun (WGS) entry which is preliminary data.</text>
</comment>